<evidence type="ECO:0000313" key="3">
    <source>
        <dbReference type="EMBL" id="JAT83986.1"/>
    </source>
</evidence>
<dbReference type="AlphaFoldDB" id="A0A1E1W9K9"/>
<gene>
    <name evidence="2" type="ORF">g.8944</name>
    <name evidence="3" type="ORF">g.8945</name>
</gene>
<dbReference type="InterPro" id="IPR005055">
    <property type="entry name" value="A10/PebIII"/>
</dbReference>
<accession>A0A1E1W9K9</accession>
<feature type="non-terminal residue" evidence="2">
    <location>
        <position position="1"/>
    </location>
</feature>
<protein>
    <submittedName>
        <fullName evidence="2">Uncharacterized protein</fullName>
    </submittedName>
</protein>
<dbReference type="PANTHER" id="PTHR11257">
    <property type="entry name" value="CHEMOSENSORY PROTEIN-RELATED"/>
    <property type="match status" value="1"/>
</dbReference>
<dbReference type="Gene3D" id="1.10.2080.10">
    <property type="entry name" value="Insect odorant-binding protein A10/Ejaculatory bulb-specific protein 3"/>
    <property type="match status" value="1"/>
</dbReference>
<dbReference type="SUPFAM" id="SSF100910">
    <property type="entry name" value="Chemosensory protein Csp2"/>
    <property type="match status" value="1"/>
</dbReference>
<proteinExistence type="predicted"/>
<dbReference type="PANTHER" id="PTHR11257:SF13">
    <property type="entry name" value="GEO07322P1"/>
    <property type="match status" value="1"/>
</dbReference>
<feature type="chain" id="PRO_5009115227" evidence="1">
    <location>
        <begin position="34"/>
        <end position="142"/>
    </location>
</feature>
<name>A0A1E1W9K9_PECGO</name>
<evidence type="ECO:0000313" key="2">
    <source>
        <dbReference type="EMBL" id="JAT83663.1"/>
    </source>
</evidence>
<dbReference type="OrthoDB" id="6344725at2759"/>
<dbReference type="EMBL" id="GDQN01007068">
    <property type="protein sequence ID" value="JAT83986.1"/>
    <property type="molecule type" value="Transcribed_RNA"/>
</dbReference>
<evidence type="ECO:0000256" key="1">
    <source>
        <dbReference type="SAM" id="SignalP"/>
    </source>
</evidence>
<dbReference type="EMBL" id="GDQN01007391">
    <property type="protein sequence ID" value="JAT83663.1"/>
    <property type="molecule type" value="Transcribed_RNA"/>
</dbReference>
<dbReference type="InterPro" id="IPR036682">
    <property type="entry name" value="OS_D_A10/PebIII_sf"/>
</dbReference>
<organism evidence="2">
    <name type="scientific">Pectinophora gossypiella</name>
    <name type="common">Cotton pink bollworm</name>
    <name type="synonym">Depressaria gossypiella</name>
    <dbReference type="NCBI Taxonomy" id="13191"/>
    <lineage>
        <taxon>Eukaryota</taxon>
        <taxon>Metazoa</taxon>
        <taxon>Ecdysozoa</taxon>
        <taxon>Arthropoda</taxon>
        <taxon>Hexapoda</taxon>
        <taxon>Insecta</taxon>
        <taxon>Pterygota</taxon>
        <taxon>Neoptera</taxon>
        <taxon>Endopterygota</taxon>
        <taxon>Lepidoptera</taxon>
        <taxon>Glossata</taxon>
        <taxon>Ditrysia</taxon>
        <taxon>Gelechioidea</taxon>
        <taxon>Gelechiidae</taxon>
        <taxon>Apatetrinae</taxon>
        <taxon>Pectinophora</taxon>
    </lineage>
</organism>
<dbReference type="Pfam" id="PF03392">
    <property type="entry name" value="OS-D"/>
    <property type="match status" value="1"/>
</dbReference>
<sequence>CGQRVGAQLRYTKLYPIMKTILVLCAVLAMALARPDGETYNPAYDSFNAQELVDNERLLKNYGKCFLDKGPCTPEGTDFKKRIPEALRTNCAKCTPKQKELVRTVVRGFQQKLPEVWQELAQKEDPKGEFKEAFEKFLSGKD</sequence>
<reference evidence="2" key="1">
    <citation type="submission" date="2015-09" db="EMBL/GenBank/DDBJ databases">
        <title>De novo assembly of Pectinophora gossypiella (Pink Bollworm) gut transcriptome.</title>
        <authorList>
            <person name="Tassone E.E."/>
        </authorList>
    </citation>
    <scope>NUCLEOTIDE SEQUENCE</scope>
</reference>
<keyword evidence="1" id="KW-0732">Signal</keyword>
<feature type="signal peptide" evidence="1">
    <location>
        <begin position="1"/>
        <end position="33"/>
    </location>
</feature>